<accession>C0FVG4</accession>
<sequence>MTRKRQFEKKKETHNKRVHSVYVLFFLTIECPQGVHAIVMATRKIARYSLGCRR</sequence>
<name>C0FVG4_9FIRM</name>
<proteinExistence type="predicted"/>
<comment type="caution">
    <text evidence="1">The sequence shown here is derived from an EMBL/GenBank/DDBJ whole genome shotgun (WGS) entry which is preliminary data.</text>
</comment>
<dbReference type="EMBL" id="ACFY01000104">
    <property type="protein sequence ID" value="EEG93352.1"/>
    <property type="molecule type" value="Genomic_DNA"/>
</dbReference>
<dbReference type="Proteomes" id="UP000003561">
    <property type="component" value="Unassembled WGS sequence"/>
</dbReference>
<organism evidence="1 2">
    <name type="scientific">Roseburia inulinivorans DSM 16841</name>
    <dbReference type="NCBI Taxonomy" id="622312"/>
    <lineage>
        <taxon>Bacteria</taxon>
        <taxon>Bacillati</taxon>
        <taxon>Bacillota</taxon>
        <taxon>Clostridia</taxon>
        <taxon>Lachnospirales</taxon>
        <taxon>Lachnospiraceae</taxon>
        <taxon>Roseburia</taxon>
    </lineage>
</organism>
<evidence type="ECO:0000313" key="1">
    <source>
        <dbReference type="EMBL" id="EEG93352.1"/>
    </source>
</evidence>
<reference evidence="1 2" key="2">
    <citation type="submission" date="2009-03" db="EMBL/GenBank/DDBJ databases">
        <title>Draft genome sequence of Roseburia inulinivorans (DSM 16841).</title>
        <authorList>
            <person name="Sudarsanam P."/>
            <person name="Ley R."/>
            <person name="Guruge J."/>
            <person name="Turnbaugh P.J."/>
            <person name="Mahowald M."/>
            <person name="Liep D."/>
            <person name="Gordon J."/>
        </authorList>
    </citation>
    <scope>NUCLEOTIDE SEQUENCE [LARGE SCALE GENOMIC DNA]</scope>
    <source>
        <strain evidence="1 2">DSM 16841</strain>
    </source>
</reference>
<dbReference type="AlphaFoldDB" id="C0FVG4"/>
<evidence type="ECO:0000313" key="2">
    <source>
        <dbReference type="Proteomes" id="UP000003561"/>
    </source>
</evidence>
<protein>
    <submittedName>
        <fullName evidence="1">Uncharacterized protein</fullName>
    </submittedName>
</protein>
<reference evidence="1 2" key="1">
    <citation type="submission" date="2009-02" db="EMBL/GenBank/DDBJ databases">
        <authorList>
            <person name="Fulton L."/>
            <person name="Clifton S."/>
            <person name="Fulton B."/>
            <person name="Xu J."/>
            <person name="Minx P."/>
            <person name="Pepin K.H."/>
            <person name="Johnson M."/>
            <person name="Bhonagiri V."/>
            <person name="Nash W.E."/>
            <person name="Mardis E.R."/>
            <person name="Wilson R.K."/>
        </authorList>
    </citation>
    <scope>NUCLEOTIDE SEQUENCE [LARGE SCALE GENOMIC DNA]</scope>
    <source>
        <strain evidence="1 2">DSM 16841</strain>
    </source>
</reference>
<gene>
    <name evidence="1" type="ORF">ROSEINA2194_02738</name>
</gene>